<dbReference type="EMBL" id="ATAX01000010">
    <property type="protein sequence ID" value="EWM54606.1"/>
    <property type="molecule type" value="Genomic_DNA"/>
</dbReference>
<keyword evidence="4" id="KW-1185">Reference proteome</keyword>
<evidence type="ECO:0000256" key="1">
    <source>
        <dbReference type="SAM" id="Phobius"/>
    </source>
</evidence>
<feature type="signal peptide" evidence="2">
    <location>
        <begin position="1"/>
        <end position="27"/>
    </location>
</feature>
<dbReference type="RefSeq" id="WP_037297195.1">
    <property type="nucleotide sequence ID" value="NZ_ATAX01000010.1"/>
</dbReference>
<keyword evidence="1" id="KW-0812">Transmembrane</keyword>
<keyword evidence="1" id="KW-0472">Membrane</keyword>
<evidence type="ECO:0000256" key="2">
    <source>
        <dbReference type="SAM" id="SignalP"/>
    </source>
</evidence>
<accession>W7UHF0</accession>
<feature type="chain" id="PRO_5004904399" evidence="2">
    <location>
        <begin position="28"/>
        <end position="226"/>
    </location>
</feature>
<keyword evidence="2" id="KW-0732">Signal</keyword>
<feature type="transmembrane region" description="Helical" evidence="1">
    <location>
        <begin position="188"/>
        <end position="212"/>
    </location>
</feature>
<dbReference type="Proteomes" id="UP000019365">
    <property type="component" value="Unassembled WGS sequence"/>
</dbReference>
<protein>
    <submittedName>
        <fullName evidence="3">Uncharacterized protein</fullName>
    </submittedName>
</protein>
<evidence type="ECO:0000313" key="4">
    <source>
        <dbReference type="Proteomes" id="UP000019365"/>
    </source>
</evidence>
<dbReference type="PATRIC" id="fig|1341157.4.peg.658"/>
<proteinExistence type="predicted"/>
<comment type="caution">
    <text evidence="3">The sequence shown here is derived from an EMBL/GenBank/DDBJ whole genome shotgun (WGS) entry which is preliminary data.</text>
</comment>
<reference evidence="3 4" key="1">
    <citation type="journal article" date="2014" name="PLoS ONE">
        <title>Rumen cellulosomics: divergent fiber-degrading strategies revealed by comparative genome-wide analysis of six ruminococcal strains.</title>
        <authorList>
            <person name="Dassa B."/>
            <person name="Borovok I."/>
            <person name="Ruimy-Israeli V."/>
            <person name="Lamed R."/>
            <person name="Flint H.J."/>
            <person name="Duncan S.H."/>
            <person name="Henrissat B."/>
            <person name="Coutinho P."/>
            <person name="Morrison M."/>
            <person name="Mosoni P."/>
            <person name="Yeoman C.J."/>
            <person name="White B.A."/>
            <person name="Bayer E.A."/>
        </authorList>
    </citation>
    <scope>NUCLEOTIDE SEQUENCE [LARGE SCALE GENOMIC DNA]</scope>
    <source>
        <strain evidence="3 4">007c</strain>
    </source>
</reference>
<keyword evidence="1" id="KW-1133">Transmembrane helix</keyword>
<gene>
    <name evidence="3" type="ORF">RF007C_03885</name>
</gene>
<name>W7UHF0_RUMFL</name>
<dbReference type="OrthoDB" id="1819564at2"/>
<evidence type="ECO:0000313" key="3">
    <source>
        <dbReference type="EMBL" id="EWM54606.1"/>
    </source>
</evidence>
<dbReference type="AlphaFoldDB" id="W7UHF0"/>
<dbReference type="eggNOG" id="ENOG50327HM">
    <property type="taxonomic scope" value="Bacteria"/>
</dbReference>
<organism evidence="3 4">
    <name type="scientific">Ruminococcus flavefaciens 007c</name>
    <dbReference type="NCBI Taxonomy" id="1341157"/>
    <lineage>
        <taxon>Bacteria</taxon>
        <taxon>Bacillati</taxon>
        <taxon>Bacillota</taxon>
        <taxon>Clostridia</taxon>
        <taxon>Eubacteriales</taxon>
        <taxon>Oscillospiraceae</taxon>
        <taxon>Ruminococcus</taxon>
    </lineage>
</organism>
<sequence length="226" mass="25929">MKRTVKAFAAAFFAAFMCIFGGINAFAWDHDETWMKVSFQNAPEGTAYVDLLLKDAKNDSTAVDYNEEYEKHMGEDRVSLKRDCGLAKYNEDGYTSMTLRHNFVMYYDTNSDEAAYSQMKMKTHRIFNKHRCVKLAYCDSKGEVIGVTNEIKVPYNDFAEPVMYNFSGDGEKLSFKFGGNILKKHEAAAIWIINIIVYLSPAILLVLAFVLYHKIRERRLKADSIE</sequence>